<dbReference type="KEGG" id="aoc:Aocu_05550"/>
<dbReference type="AlphaFoldDB" id="A0A061A9T1"/>
<evidence type="ECO:0000313" key="2">
    <source>
        <dbReference type="Proteomes" id="UP000032434"/>
    </source>
</evidence>
<sequence length="168" mass="20264">MRVEFWFDFNNESYETLKAFEMAYKDFYHKDKVDVFFRSLPKVEPNYIFHDCYQYGRRKKQGIKYLMEIFEIYQSNKNLLTSIDRLGKFFIDINELKADLLNQNCRKFVLNQLEHAELQKINETPTLAFTHGLRLSGKVTKEDILSTFIKMYEKDTGIKYCIEEDCER</sequence>
<proteinExistence type="predicted"/>
<protein>
    <submittedName>
        <fullName evidence="1">Thioredoxin-like fold containing protein</fullName>
    </submittedName>
</protein>
<organism evidence="1 2">
    <name type="scientific">Acholeplasma oculi</name>
    <dbReference type="NCBI Taxonomy" id="35623"/>
    <lineage>
        <taxon>Bacteria</taxon>
        <taxon>Bacillati</taxon>
        <taxon>Mycoplasmatota</taxon>
        <taxon>Mollicutes</taxon>
        <taxon>Acholeplasmatales</taxon>
        <taxon>Acholeplasmataceae</taxon>
        <taxon>Acholeplasma</taxon>
    </lineage>
</organism>
<dbReference type="HOGENOM" id="CLU_1575059_0_0_14"/>
<dbReference type="PATRIC" id="fig|35623.3.peg.556"/>
<dbReference type="EMBL" id="LK028559">
    <property type="protein sequence ID" value="CDR30628.1"/>
    <property type="molecule type" value="Genomic_DNA"/>
</dbReference>
<dbReference type="OrthoDB" id="384715at2"/>
<dbReference type="RefSeq" id="WP_045749154.1">
    <property type="nucleotide sequence ID" value="NZ_FUZK01000003.1"/>
</dbReference>
<keyword evidence="2" id="KW-1185">Reference proteome</keyword>
<dbReference type="Proteomes" id="UP000032434">
    <property type="component" value="Chromosome 1"/>
</dbReference>
<accession>A0A061A9T1</accession>
<dbReference type="STRING" id="35623.Aocu_05550"/>
<evidence type="ECO:0000313" key="1">
    <source>
        <dbReference type="EMBL" id="CDR30628.1"/>
    </source>
</evidence>
<reference evidence="2" key="1">
    <citation type="submission" date="2014-05" db="EMBL/GenBank/DDBJ databases">
        <authorList>
            <person name="Kube M."/>
        </authorList>
    </citation>
    <scope>NUCLEOTIDE SEQUENCE [LARGE SCALE GENOMIC DNA]</scope>
</reference>
<dbReference type="InParanoid" id="A0A061A9T1"/>
<gene>
    <name evidence="1" type="ORF">Aocu_05550</name>
</gene>
<dbReference type="InterPro" id="IPR036249">
    <property type="entry name" value="Thioredoxin-like_sf"/>
</dbReference>
<name>A0A061A9T1_9MOLU</name>
<dbReference type="SUPFAM" id="SSF52833">
    <property type="entry name" value="Thioredoxin-like"/>
    <property type="match status" value="1"/>
</dbReference>